<keyword evidence="7" id="KW-0479">Metal-binding</keyword>
<feature type="non-terminal residue" evidence="10">
    <location>
        <position position="381"/>
    </location>
</feature>
<dbReference type="InterPro" id="IPR052170">
    <property type="entry name" value="M29_Exopeptidase"/>
</dbReference>
<dbReference type="PRINTS" id="PR00919">
    <property type="entry name" value="THERMOPTASE"/>
</dbReference>
<dbReference type="Pfam" id="PF02073">
    <property type="entry name" value="Peptidase_M29"/>
    <property type="match status" value="1"/>
</dbReference>
<sequence>YIEKMALLIVKHGVNVQQNDTVIINSPLQCVKLAHEISRISYENGAKQVLIDYIDQYQFNLRLKYEKEDVMCNLPQWYVDKKLLYNNLDCCHVSLLTFDELESPNLDLQQKYSSRVHTLCKQFYEDCNASRTRWTLAVYPTQTWADKVFPNQKNNLDLLTQSLFNASGLNLNQQEVNATLHLMAVKLNELRLQKLKYTSCATKTDLTVGLNQAIWVGGSEYSPNKIEFNPNLPSFEVFSAPHKDQVDGYVKLTKPVEINGFQCENVSFTFVNGKVVSFESDPAQKEVIQKFLEQEGASMLGEVALVNHNSPVSNENVVFYETLLDENASCHFALGNAYEICGKDKSTMNESDEHTDFMIGCADMRIVGTTESGEEVLIMEN</sequence>
<evidence type="ECO:0000256" key="3">
    <source>
        <dbReference type="ARBA" id="ARBA00001947"/>
    </source>
</evidence>
<dbReference type="AlphaFoldDB" id="A0A146K7P0"/>
<accession>A0A146K7P0</accession>
<keyword evidence="9 10" id="KW-0482">Metalloprotease</keyword>
<evidence type="ECO:0000256" key="8">
    <source>
        <dbReference type="ARBA" id="ARBA00022801"/>
    </source>
</evidence>
<evidence type="ECO:0000256" key="6">
    <source>
        <dbReference type="ARBA" id="ARBA00022670"/>
    </source>
</evidence>
<dbReference type="PANTHER" id="PTHR34448">
    <property type="entry name" value="AMINOPEPTIDASE"/>
    <property type="match status" value="1"/>
</dbReference>
<evidence type="ECO:0000313" key="10">
    <source>
        <dbReference type="EMBL" id="JAP91954.1"/>
    </source>
</evidence>
<reference evidence="10" key="1">
    <citation type="submission" date="2015-07" db="EMBL/GenBank/DDBJ databases">
        <title>Adaptation to a free-living lifestyle via gene acquisitions in the diplomonad Trepomonas sp. PC1.</title>
        <authorList>
            <person name="Xu F."/>
            <person name="Jerlstrom-Hultqvist J."/>
            <person name="Kolisko M."/>
            <person name="Simpson A.G.B."/>
            <person name="Roger A.J."/>
            <person name="Svard S.G."/>
            <person name="Andersson J.O."/>
        </authorList>
    </citation>
    <scope>NUCLEOTIDE SEQUENCE</scope>
    <source>
        <strain evidence="10">PC1</strain>
    </source>
</reference>
<comment type="cofactor">
    <cofactor evidence="1">
        <name>Co(2+)</name>
        <dbReference type="ChEBI" id="CHEBI:48828"/>
    </cofactor>
</comment>
<dbReference type="PANTHER" id="PTHR34448:SF3">
    <property type="entry name" value="AMINOPEPTIDASE AMPS"/>
    <property type="match status" value="1"/>
</dbReference>
<dbReference type="InterPro" id="IPR035097">
    <property type="entry name" value="M29_N-terminal"/>
</dbReference>
<evidence type="ECO:0000256" key="2">
    <source>
        <dbReference type="ARBA" id="ARBA00001946"/>
    </source>
</evidence>
<gene>
    <name evidence="10" type="ORF">TPC1_16260</name>
</gene>
<dbReference type="EMBL" id="GDID01004652">
    <property type="protein sequence ID" value="JAP91954.1"/>
    <property type="molecule type" value="Transcribed_RNA"/>
</dbReference>
<name>A0A146K7P0_9EUKA</name>
<comment type="similarity">
    <text evidence="4">Belongs to the peptidase M29 family.</text>
</comment>
<keyword evidence="8" id="KW-0378">Hydrolase</keyword>
<dbReference type="GO" id="GO:0008237">
    <property type="term" value="F:metallopeptidase activity"/>
    <property type="evidence" value="ECO:0007669"/>
    <property type="project" value="UniProtKB-KW"/>
</dbReference>
<evidence type="ECO:0000256" key="4">
    <source>
        <dbReference type="ARBA" id="ARBA00008236"/>
    </source>
</evidence>
<keyword evidence="6 10" id="KW-0645">Protease</keyword>
<dbReference type="Gene3D" id="3.40.1830.10">
    <property type="entry name" value="Thermophilic metalloprotease (M29)"/>
    <property type="match status" value="1"/>
</dbReference>
<evidence type="ECO:0000256" key="1">
    <source>
        <dbReference type="ARBA" id="ARBA00001941"/>
    </source>
</evidence>
<feature type="non-terminal residue" evidence="10">
    <location>
        <position position="1"/>
    </location>
</feature>
<keyword evidence="5" id="KW-0031">Aminopeptidase</keyword>
<dbReference type="GO" id="GO:0046872">
    <property type="term" value="F:metal ion binding"/>
    <property type="evidence" value="ECO:0007669"/>
    <property type="project" value="UniProtKB-KW"/>
</dbReference>
<proteinExistence type="inferred from homology"/>
<evidence type="ECO:0000256" key="7">
    <source>
        <dbReference type="ARBA" id="ARBA00022723"/>
    </source>
</evidence>
<dbReference type="InterPro" id="IPR000787">
    <property type="entry name" value="Peptidase_M29"/>
</dbReference>
<comment type="cofactor">
    <cofactor evidence="2">
        <name>Mg(2+)</name>
        <dbReference type="ChEBI" id="CHEBI:18420"/>
    </cofactor>
</comment>
<comment type="cofactor">
    <cofactor evidence="3">
        <name>Zn(2+)</name>
        <dbReference type="ChEBI" id="CHEBI:29105"/>
    </cofactor>
</comment>
<evidence type="ECO:0000256" key="9">
    <source>
        <dbReference type="ARBA" id="ARBA00023049"/>
    </source>
</evidence>
<protein>
    <submittedName>
        <fullName evidence="10">Thermophilic metalloprotease (M29) family protein</fullName>
    </submittedName>
</protein>
<evidence type="ECO:0000256" key="5">
    <source>
        <dbReference type="ARBA" id="ARBA00022438"/>
    </source>
</evidence>
<dbReference type="GO" id="GO:0006508">
    <property type="term" value="P:proteolysis"/>
    <property type="evidence" value="ECO:0007669"/>
    <property type="project" value="UniProtKB-KW"/>
</dbReference>
<dbReference type="SUPFAM" id="SSF144052">
    <property type="entry name" value="Thermophilic metalloprotease-like"/>
    <property type="match status" value="1"/>
</dbReference>
<organism evidence="10">
    <name type="scientific">Trepomonas sp. PC1</name>
    <dbReference type="NCBI Taxonomy" id="1076344"/>
    <lineage>
        <taxon>Eukaryota</taxon>
        <taxon>Metamonada</taxon>
        <taxon>Diplomonadida</taxon>
        <taxon>Hexamitidae</taxon>
        <taxon>Hexamitinae</taxon>
        <taxon>Trepomonas</taxon>
    </lineage>
</organism>
<dbReference type="GO" id="GO:0004177">
    <property type="term" value="F:aminopeptidase activity"/>
    <property type="evidence" value="ECO:0007669"/>
    <property type="project" value="UniProtKB-KW"/>
</dbReference>